<dbReference type="InterPro" id="IPR002885">
    <property type="entry name" value="PPR_rpt"/>
</dbReference>
<dbReference type="PANTHER" id="PTHR47926:SF347">
    <property type="entry name" value="PENTATRICOPEPTIDE REPEAT-CONTAINING PROTEIN"/>
    <property type="match status" value="1"/>
</dbReference>
<dbReference type="GO" id="GO:0003723">
    <property type="term" value="F:RNA binding"/>
    <property type="evidence" value="ECO:0007669"/>
    <property type="project" value="InterPro"/>
</dbReference>
<feature type="region of interest" description="Disordered" evidence="3">
    <location>
        <begin position="1"/>
        <end position="25"/>
    </location>
</feature>
<dbReference type="FunFam" id="1.25.40.10:FF:000090">
    <property type="entry name" value="Pentatricopeptide repeat-containing protein, chloroplastic"/>
    <property type="match status" value="1"/>
</dbReference>
<dbReference type="InterPro" id="IPR011990">
    <property type="entry name" value="TPR-like_helical_dom_sf"/>
</dbReference>
<protein>
    <recommendedName>
        <fullName evidence="6">Pentatricopeptide repeat-containing protein</fullName>
    </recommendedName>
</protein>
<dbReference type="PROSITE" id="PS51375">
    <property type="entry name" value="PPR"/>
    <property type="match status" value="3"/>
</dbReference>
<feature type="compositionally biased region" description="Polar residues" evidence="3">
    <location>
        <begin position="1"/>
        <end position="12"/>
    </location>
</feature>
<reference evidence="4" key="2">
    <citation type="submission" date="2021-03" db="UniProtKB">
        <authorList>
            <consortium name="EnsemblPlants"/>
        </authorList>
    </citation>
    <scope>IDENTIFICATION</scope>
</reference>
<reference evidence="4" key="1">
    <citation type="journal article" date="2017" name="Nature">
        <title>The genome of Chenopodium quinoa.</title>
        <authorList>
            <person name="Jarvis D.E."/>
            <person name="Ho Y.S."/>
            <person name="Lightfoot D.J."/>
            <person name="Schmoeckel S.M."/>
            <person name="Li B."/>
            <person name="Borm T.J.A."/>
            <person name="Ohyanagi H."/>
            <person name="Mineta K."/>
            <person name="Michell C.T."/>
            <person name="Saber N."/>
            <person name="Kharbatia N.M."/>
            <person name="Rupper R.R."/>
            <person name="Sharp A.R."/>
            <person name="Dally N."/>
            <person name="Boughton B.A."/>
            <person name="Woo Y.H."/>
            <person name="Gao G."/>
            <person name="Schijlen E.G.W.M."/>
            <person name="Guo X."/>
            <person name="Momin A.A."/>
            <person name="Negrao S."/>
            <person name="Al-Babili S."/>
            <person name="Gehring C."/>
            <person name="Roessner U."/>
            <person name="Jung C."/>
            <person name="Murphy K."/>
            <person name="Arold S.T."/>
            <person name="Gojobori T."/>
            <person name="van der Linden C.G."/>
            <person name="van Loo E.N."/>
            <person name="Jellen E.N."/>
            <person name="Maughan P.J."/>
            <person name="Tester M."/>
        </authorList>
    </citation>
    <scope>NUCLEOTIDE SEQUENCE [LARGE SCALE GENOMIC DNA]</scope>
    <source>
        <strain evidence="4">cv. PI 614886</strain>
    </source>
</reference>
<evidence type="ECO:0000256" key="2">
    <source>
        <dbReference type="PROSITE-ProRule" id="PRU00708"/>
    </source>
</evidence>
<accession>A0A803N3J8</accession>
<dbReference type="Gene3D" id="1.25.40.10">
    <property type="entry name" value="Tetratricopeptide repeat domain"/>
    <property type="match status" value="4"/>
</dbReference>
<dbReference type="OMA" id="LHGCSHC"/>
<sequence>MSSNPSLQSFNDNNKHHFPNNFTHTNNEDTVISTKRILNLSSRRQIDHAKEIFDSISCKDTVAWNAMIRGYMENRMIDRARQLFDEMPERDNVSWNSMIIGYSRGNMIHIAMKLFICMPSKDVFSWTAMISGLCMASCVGDAWRLFKEMPERSAVSWAAIMSGFQQNGLAAETLILFKELLLAGVEPNAHSFTTALAASGDLAMLSMSKQLYLQLLKRGYEKNCHIGNSVLSMFMKCGSYDDAKCVFEGLTYRNLVSWNCMITGYAQHGNGLNAIMTFHQMQKDQVFPDRISFLGVLQGCCFCGLVEEGKQYFQSMEKYYGIIPRPEHYSCLTDLFARAGLFKEALQLVMEMPFEPSPVFWQSILNGCRIWGHSELGLYAADQLWRLESTESRTFPLTVDVQGSCRSYGVPNFRRQMKDPETRKDMGCSWVEIKGKTYLFTSRDETHLETNEIYQTIDLLFHDMWEHLGNGNHDQRAMKYTFALYA</sequence>
<dbReference type="Proteomes" id="UP000596660">
    <property type="component" value="Unplaced"/>
</dbReference>
<evidence type="ECO:0008006" key="6">
    <source>
        <dbReference type="Google" id="ProtNLM"/>
    </source>
</evidence>
<dbReference type="InterPro" id="IPR046960">
    <property type="entry name" value="PPR_At4g14850-like_plant"/>
</dbReference>
<feature type="repeat" description="PPR" evidence="2">
    <location>
        <begin position="254"/>
        <end position="288"/>
    </location>
</feature>
<evidence type="ECO:0000313" key="4">
    <source>
        <dbReference type="EnsemblPlants" id="AUR62039877-RA:cds"/>
    </source>
</evidence>
<dbReference type="Pfam" id="PF13041">
    <property type="entry name" value="PPR_2"/>
    <property type="match status" value="2"/>
</dbReference>
<dbReference type="NCBIfam" id="TIGR00756">
    <property type="entry name" value="PPR"/>
    <property type="match status" value="3"/>
</dbReference>
<dbReference type="Pfam" id="PF01535">
    <property type="entry name" value="PPR"/>
    <property type="match status" value="3"/>
</dbReference>
<keyword evidence="5" id="KW-1185">Reference proteome</keyword>
<organism evidence="4 5">
    <name type="scientific">Chenopodium quinoa</name>
    <name type="common">Quinoa</name>
    <dbReference type="NCBI Taxonomy" id="63459"/>
    <lineage>
        <taxon>Eukaryota</taxon>
        <taxon>Viridiplantae</taxon>
        <taxon>Streptophyta</taxon>
        <taxon>Embryophyta</taxon>
        <taxon>Tracheophyta</taxon>
        <taxon>Spermatophyta</taxon>
        <taxon>Magnoliopsida</taxon>
        <taxon>eudicotyledons</taxon>
        <taxon>Gunneridae</taxon>
        <taxon>Pentapetalae</taxon>
        <taxon>Caryophyllales</taxon>
        <taxon>Chenopodiaceae</taxon>
        <taxon>Chenopodioideae</taxon>
        <taxon>Atripliceae</taxon>
        <taxon>Chenopodium</taxon>
    </lineage>
</organism>
<feature type="repeat" description="PPR" evidence="2">
    <location>
        <begin position="122"/>
        <end position="156"/>
    </location>
</feature>
<dbReference type="Gramene" id="AUR62039877-RA">
    <property type="protein sequence ID" value="AUR62039877-RA:cds"/>
    <property type="gene ID" value="AUR62039877"/>
</dbReference>
<feature type="repeat" description="PPR" evidence="2">
    <location>
        <begin position="60"/>
        <end position="94"/>
    </location>
</feature>
<dbReference type="EnsemblPlants" id="AUR62039877-RA">
    <property type="protein sequence ID" value="AUR62039877-RA:cds"/>
    <property type="gene ID" value="AUR62039877"/>
</dbReference>
<dbReference type="PANTHER" id="PTHR47926">
    <property type="entry name" value="PENTATRICOPEPTIDE REPEAT-CONTAINING PROTEIN"/>
    <property type="match status" value="1"/>
</dbReference>
<proteinExistence type="predicted"/>
<name>A0A803N3J8_CHEQI</name>
<keyword evidence="1" id="KW-0677">Repeat</keyword>
<evidence type="ECO:0000313" key="5">
    <source>
        <dbReference type="Proteomes" id="UP000596660"/>
    </source>
</evidence>
<dbReference type="GO" id="GO:0009451">
    <property type="term" value="P:RNA modification"/>
    <property type="evidence" value="ECO:0007669"/>
    <property type="project" value="InterPro"/>
</dbReference>
<dbReference type="AlphaFoldDB" id="A0A803N3J8"/>
<evidence type="ECO:0000256" key="1">
    <source>
        <dbReference type="ARBA" id="ARBA00022737"/>
    </source>
</evidence>
<evidence type="ECO:0000256" key="3">
    <source>
        <dbReference type="SAM" id="MobiDB-lite"/>
    </source>
</evidence>